<name>A0A839GNV2_9BACT</name>
<evidence type="ECO:0000256" key="5">
    <source>
        <dbReference type="SAM" id="SignalP"/>
    </source>
</evidence>
<keyword evidence="4" id="KW-0676">Redox-active center</keyword>
<dbReference type="GO" id="GO:0016853">
    <property type="term" value="F:isomerase activity"/>
    <property type="evidence" value="ECO:0007669"/>
    <property type="project" value="UniProtKB-KW"/>
</dbReference>
<dbReference type="GO" id="GO:0017004">
    <property type="term" value="P:cytochrome complex assembly"/>
    <property type="evidence" value="ECO:0007669"/>
    <property type="project" value="UniProtKB-KW"/>
</dbReference>
<dbReference type="AlphaFoldDB" id="A0A839GNV2"/>
<dbReference type="Gene3D" id="3.40.30.10">
    <property type="entry name" value="Glutaredoxin"/>
    <property type="match status" value="1"/>
</dbReference>
<comment type="caution">
    <text evidence="7">The sequence shown here is derived from an EMBL/GenBank/DDBJ whole genome shotgun (WGS) entry which is preliminary data.</text>
</comment>
<proteinExistence type="predicted"/>
<evidence type="ECO:0000313" key="8">
    <source>
        <dbReference type="Proteomes" id="UP000563094"/>
    </source>
</evidence>
<feature type="domain" description="Thioredoxin" evidence="6">
    <location>
        <begin position="23"/>
        <end position="167"/>
    </location>
</feature>
<sequence>MAFRRTIASCFFVLCLLAAGTGRAQGQRVPLVKLPHLQRYLTSPADTTYIINFWATWCKPCVEELPHFEALQKEYAQKPVKVILVSLDFAKDLEKKVIPFVNRNKLQSTVFVLDEPDQNAWIPLVDPSWSGAIPATLLLNGARKQRFFVEKPLSPAQLKELLTSKFPLNP</sequence>
<evidence type="ECO:0000313" key="7">
    <source>
        <dbReference type="EMBL" id="MBA9079633.1"/>
    </source>
</evidence>
<gene>
    <name evidence="7" type="ORF">FHS90_004372</name>
</gene>
<dbReference type="Proteomes" id="UP000563094">
    <property type="component" value="Unassembled WGS sequence"/>
</dbReference>
<reference evidence="7 8" key="1">
    <citation type="submission" date="2020-08" db="EMBL/GenBank/DDBJ databases">
        <title>Genomic Encyclopedia of Type Strains, Phase IV (KMG-IV): sequencing the most valuable type-strain genomes for metagenomic binning, comparative biology and taxonomic classification.</title>
        <authorList>
            <person name="Goeker M."/>
        </authorList>
    </citation>
    <scope>NUCLEOTIDE SEQUENCE [LARGE SCALE GENOMIC DNA]</scope>
    <source>
        <strain evidence="7 8">DSM 29854</strain>
    </source>
</reference>
<organism evidence="7 8">
    <name type="scientific">Rufibacter quisquiliarum</name>
    <dbReference type="NCBI Taxonomy" id="1549639"/>
    <lineage>
        <taxon>Bacteria</taxon>
        <taxon>Pseudomonadati</taxon>
        <taxon>Bacteroidota</taxon>
        <taxon>Cytophagia</taxon>
        <taxon>Cytophagales</taxon>
        <taxon>Hymenobacteraceae</taxon>
        <taxon>Rufibacter</taxon>
    </lineage>
</organism>
<protein>
    <submittedName>
        <fullName evidence="7">Thiol-disulfide isomerase/thioredoxin</fullName>
    </submittedName>
</protein>
<dbReference type="PANTHER" id="PTHR42852">
    <property type="entry name" value="THIOL:DISULFIDE INTERCHANGE PROTEIN DSBE"/>
    <property type="match status" value="1"/>
</dbReference>
<evidence type="ECO:0000256" key="4">
    <source>
        <dbReference type="ARBA" id="ARBA00023284"/>
    </source>
</evidence>
<dbReference type="Pfam" id="PF00578">
    <property type="entry name" value="AhpC-TSA"/>
    <property type="match status" value="1"/>
</dbReference>
<dbReference type="InterPro" id="IPR013766">
    <property type="entry name" value="Thioredoxin_domain"/>
</dbReference>
<dbReference type="InterPro" id="IPR000866">
    <property type="entry name" value="AhpC/TSA"/>
</dbReference>
<keyword evidence="2" id="KW-0201">Cytochrome c-type biogenesis</keyword>
<dbReference type="RefSeq" id="WP_066839648.1">
    <property type="nucleotide sequence ID" value="NZ_JACJIQ010000026.1"/>
</dbReference>
<evidence type="ECO:0000256" key="2">
    <source>
        <dbReference type="ARBA" id="ARBA00022748"/>
    </source>
</evidence>
<dbReference type="PANTHER" id="PTHR42852:SF6">
    <property type="entry name" value="THIOL:DISULFIDE INTERCHANGE PROTEIN DSBE"/>
    <property type="match status" value="1"/>
</dbReference>
<accession>A0A839GNV2</accession>
<evidence type="ECO:0000256" key="3">
    <source>
        <dbReference type="ARBA" id="ARBA00023157"/>
    </source>
</evidence>
<evidence type="ECO:0000256" key="1">
    <source>
        <dbReference type="ARBA" id="ARBA00004196"/>
    </source>
</evidence>
<dbReference type="SUPFAM" id="SSF52833">
    <property type="entry name" value="Thioredoxin-like"/>
    <property type="match status" value="1"/>
</dbReference>
<dbReference type="GO" id="GO:0016209">
    <property type="term" value="F:antioxidant activity"/>
    <property type="evidence" value="ECO:0007669"/>
    <property type="project" value="InterPro"/>
</dbReference>
<dbReference type="PROSITE" id="PS51352">
    <property type="entry name" value="THIOREDOXIN_2"/>
    <property type="match status" value="1"/>
</dbReference>
<feature type="chain" id="PRO_5032825544" evidence="5">
    <location>
        <begin position="25"/>
        <end position="170"/>
    </location>
</feature>
<dbReference type="CDD" id="cd02966">
    <property type="entry name" value="TlpA_like_family"/>
    <property type="match status" value="1"/>
</dbReference>
<keyword evidence="7" id="KW-0413">Isomerase</keyword>
<dbReference type="GO" id="GO:0016491">
    <property type="term" value="F:oxidoreductase activity"/>
    <property type="evidence" value="ECO:0007669"/>
    <property type="project" value="InterPro"/>
</dbReference>
<dbReference type="GO" id="GO:0030313">
    <property type="term" value="C:cell envelope"/>
    <property type="evidence" value="ECO:0007669"/>
    <property type="project" value="UniProtKB-SubCell"/>
</dbReference>
<keyword evidence="8" id="KW-1185">Reference proteome</keyword>
<evidence type="ECO:0000259" key="6">
    <source>
        <dbReference type="PROSITE" id="PS51352"/>
    </source>
</evidence>
<dbReference type="InterPro" id="IPR050553">
    <property type="entry name" value="Thioredoxin_ResA/DsbE_sf"/>
</dbReference>
<keyword evidence="3" id="KW-1015">Disulfide bond</keyword>
<dbReference type="EMBL" id="JACJIQ010000026">
    <property type="protein sequence ID" value="MBA9079633.1"/>
    <property type="molecule type" value="Genomic_DNA"/>
</dbReference>
<feature type="signal peptide" evidence="5">
    <location>
        <begin position="1"/>
        <end position="24"/>
    </location>
</feature>
<dbReference type="InterPro" id="IPR036249">
    <property type="entry name" value="Thioredoxin-like_sf"/>
</dbReference>
<comment type="subcellular location">
    <subcellularLocation>
        <location evidence="1">Cell envelope</location>
    </subcellularLocation>
</comment>
<keyword evidence="5" id="KW-0732">Signal</keyword>